<dbReference type="EMBL" id="JBBPBM010000006">
    <property type="protein sequence ID" value="KAK8581425.1"/>
    <property type="molecule type" value="Genomic_DNA"/>
</dbReference>
<name>A0ABR2FKF8_9ROSI</name>
<organism evidence="2 3">
    <name type="scientific">Hibiscus sabdariffa</name>
    <name type="common">roselle</name>
    <dbReference type="NCBI Taxonomy" id="183260"/>
    <lineage>
        <taxon>Eukaryota</taxon>
        <taxon>Viridiplantae</taxon>
        <taxon>Streptophyta</taxon>
        <taxon>Embryophyta</taxon>
        <taxon>Tracheophyta</taxon>
        <taxon>Spermatophyta</taxon>
        <taxon>Magnoliopsida</taxon>
        <taxon>eudicotyledons</taxon>
        <taxon>Gunneridae</taxon>
        <taxon>Pentapetalae</taxon>
        <taxon>rosids</taxon>
        <taxon>malvids</taxon>
        <taxon>Malvales</taxon>
        <taxon>Malvaceae</taxon>
        <taxon>Malvoideae</taxon>
        <taxon>Hibiscus</taxon>
    </lineage>
</organism>
<gene>
    <name evidence="2" type="ORF">V6N12_071650</name>
</gene>
<reference evidence="2 3" key="1">
    <citation type="journal article" date="2024" name="G3 (Bethesda)">
        <title>Genome assembly of Hibiscus sabdariffa L. provides insights into metabolisms of medicinal natural products.</title>
        <authorList>
            <person name="Kim T."/>
        </authorList>
    </citation>
    <scope>NUCLEOTIDE SEQUENCE [LARGE SCALE GENOMIC DNA]</scope>
    <source>
        <strain evidence="2">TK-2024</strain>
        <tissue evidence="2">Old leaves</tissue>
    </source>
</reference>
<evidence type="ECO:0000256" key="1">
    <source>
        <dbReference type="SAM" id="MobiDB-lite"/>
    </source>
</evidence>
<evidence type="ECO:0000313" key="2">
    <source>
        <dbReference type="EMBL" id="KAK8581425.1"/>
    </source>
</evidence>
<feature type="region of interest" description="Disordered" evidence="1">
    <location>
        <begin position="66"/>
        <end position="85"/>
    </location>
</feature>
<comment type="caution">
    <text evidence="2">The sequence shown here is derived from an EMBL/GenBank/DDBJ whole genome shotgun (WGS) entry which is preliminary data.</text>
</comment>
<proteinExistence type="predicted"/>
<dbReference type="Proteomes" id="UP001472677">
    <property type="component" value="Unassembled WGS sequence"/>
</dbReference>
<sequence length="85" mass="9461">MSVCAIWCGFVKASKGQSLHPTFFNLHAWKKYKCNSKPLALFDNGQNHVPHLRHSPVLQLSLSRSKSFHNGESKSFSSTSLNGDS</sequence>
<accession>A0ABR2FKF8</accession>
<protein>
    <submittedName>
        <fullName evidence="2">Uncharacterized protein</fullName>
    </submittedName>
</protein>
<evidence type="ECO:0000313" key="3">
    <source>
        <dbReference type="Proteomes" id="UP001472677"/>
    </source>
</evidence>
<keyword evidence="3" id="KW-1185">Reference proteome</keyword>